<dbReference type="Proteomes" id="UP001519363">
    <property type="component" value="Unassembled WGS sequence"/>
</dbReference>
<dbReference type="Gene3D" id="3.40.50.150">
    <property type="entry name" value="Vaccinia Virus protein VP39"/>
    <property type="match status" value="1"/>
</dbReference>
<dbReference type="PANTHER" id="PTHR43591">
    <property type="entry name" value="METHYLTRANSFERASE"/>
    <property type="match status" value="1"/>
</dbReference>
<evidence type="ECO:0000256" key="3">
    <source>
        <dbReference type="ARBA" id="ARBA00022691"/>
    </source>
</evidence>
<proteinExistence type="predicted"/>
<keyword evidence="2 4" id="KW-0808">Transferase</keyword>
<comment type="caution">
    <text evidence="4">The sequence shown here is derived from an EMBL/GenBank/DDBJ whole genome shotgun (WGS) entry which is preliminary data.</text>
</comment>
<dbReference type="Pfam" id="PF01209">
    <property type="entry name" value="Ubie_methyltran"/>
    <property type="match status" value="1"/>
</dbReference>
<keyword evidence="5" id="KW-1185">Reference proteome</keyword>
<evidence type="ECO:0000256" key="2">
    <source>
        <dbReference type="ARBA" id="ARBA00022679"/>
    </source>
</evidence>
<dbReference type="SUPFAM" id="SSF53335">
    <property type="entry name" value="S-adenosyl-L-methionine-dependent methyltransferases"/>
    <property type="match status" value="1"/>
</dbReference>
<organism evidence="4 5">
    <name type="scientific">Crossiella equi</name>
    <dbReference type="NCBI Taxonomy" id="130796"/>
    <lineage>
        <taxon>Bacteria</taxon>
        <taxon>Bacillati</taxon>
        <taxon>Actinomycetota</taxon>
        <taxon>Actinomycetes</taxon>
        <taxon>Pseudonocardiales</taxon>
        <taxon>Pseudonocardiaceae</taxon>
        <taxon>Crossiella</taxon>
    </lineage>
</organism>
<name>A0ABS5A947_9PSEU</name>
<dbReference type="GO" id="GO:0043770">
    <property type="term" value="F:demethylmenaquinone methyltransferase activity"/>
    <property type="evidence" value="ECO:0007669"/>
    <property type="project" value="UniProtKB-EC"/>
</dbReference>
<accession>A0ABS5A947</accession>
<evidence type="ECO:0000313" key="4">
    <source>
        <dbReference type="EMBL" id="MBP2473103.1"/>
    </source>
</evidence>
<dbReference type="InterPro" id="IPR004033">
    <property type="entry name" value="UbiE/COQ5_MeTrFase"/>
</dbReference>
<keyword evidence="3" id="KW-0949">S-adenosyl-L-methionine</keyword>
<evidence type="ECO:0000313" key="5">
    <source>
        <dbReference type="Proteomes" id="UP001519363"/>
    </source>
</evidence>
<dbReference type="NCBIfam" id="TIGR01934">
    <property type="entry name" value="MenG_MenH_UbiE"/>
    <property type="match status" value="1"/>
</dbReference>
<dbReference type="GO" id="GO:0032259">
    <property type="term" value="P:methylation"/>
    <property type="evidence" value="ECO:0007669"/>
    <property type="project" value="UniProtKB-KW"/>
</dbReference>
<dbReference type="EMBL" id="JAGIOO010000001">
    <property type="protein sequence ID" value="MBP2473103.1"/>
    <property type="molecule type" value="Genomic_DNA"/>
</dbReference>
<dbReference type="GO" id="GO:0008425">
    <property type="term" value="F:2-methoxy-6-polyprenyl-1,4-benzoquinol methyltransferase activity"/>
    <property type="evidence" value="ECO:0007669"/>
    <property type="project" value="UniProtKB-EC"/>
</dbReference>
<keyword evidence="1 4" id="KW-0489">Methyltransferase</keyword>
<evidence type="ECO:0000256" key="1">
    <source>
        <dbReference type="ARBA" id="ARBA00022603"/>
    </source>
</evidence>
<gene>
    <name evidence="4" type="ORF">JOF53_001975</name>
</gene>
<dbReference type="InterPro" id="IPR029063">
    <property type="entry name" value="SAM-dependent_MTases_sf"/>
</dbReference>
<dbReference type="PANTHER" id="PTHR43591:SF24">
    <property type="entry name" value="2-METHOXY-6-POLYPRENYL-1,4-BENZOQUINOL METHYLASE, MITOCHONDRIAL"/>
    <property type="match status" value="1"/>
</dbReference>
<dbReference type="EC" id="2.1.1.163" evidence="4"/>
<sequence>MFDQVADGYDRTRARLWWGRMDAWGREMAVAANAGPGRRVLDVAAGTGTSTAALTATGATAVAADLSLGMLGVAGRRYPGLARVAADALALPFARGGFDAVTISFGLRNIADPVAALREMRAVTRPGGRLVVCEFSMPPQRLNAVLFTRYLRHVIPLIARRVSSNPEAYQYLAESIQAWHTPPQLGEVLREAGWERVAWRPLSGGVVHLHVGTAPR</sequence>
<reference evidence="4 5" key="1">
    <citation type="submission" date="2021-03" db="EMBL/GenBank/DDBJ databases">
        <title>Sequencing the genomes of 1000 actinobacteria strains.</title>
        <authorList>
            <person name="Klenk H.-P."/>
        </authorList>
    </citation>
    <scope>NUCLEOTIDE SEQUENCE [LARGE SCALE GENOMIC DNA]</scope>
    <source>
        <strain evidence="4 5">DSM 44580</strain>
    </source>
</reference>
<dbReference type="EC" id="2.1.1.201" evidence="4"/>
<dbReference type="PROSITE" id="PS51608">
    <property type="entry name" value="SAM_MT_UBIE"/>
    <property type="match status" value="1"/>
</dbReference>
<protein>
    <submittedName>
        <fullName evidence="4">Demethylmenaquinone methyltransferase/2-methoxy-6-polyprenyl-1,4-benzoquinol methylase</fullName>
        <ecNumber evidence="4">2.1.1.163</ecNumber>
        <ecNumber evidence="4">2.1.1.201</ecNumber>
    </submittedName>
</protein>